<evidence type="ECO:0000313" key="1">
    <source>
        <dbReference type="EMBL" id="VDN50714.1"/>
    </source>
</evidence>
<dbReference type="WBParaSite" id="DME_0000564201-mRNA-1">
    <property type="protein sequence ID" value="DME_0000564201-mRNA-1"/>
    <property type="gene ID" value="DME_0000564201"/>
</dbReference>
<reference evidence="1 3" key="2">
    <citation type="submission" date="2018-11" db="EMBL/GenBank/DDBJ databases">
        <authorList>
            <consortium name="Pathogen Informatics"/>
        </authorList>
    </citation>
    <scope>NUCLEOTIDE SEQUENCE [LARGE SCALE GENOMIC DNA]</scope>
</reference>
<evidence type="ECO:0000313" key="3">
    <source>
        <dbReference type="Proteomes" id="UP000274756"/>
    </source>
</evidence>
<sequence length="209" mass="23221">MKFSAAAALTQISWAVLLGVEIALKGSKEYQEVWHALKIDPIHPSLNVAYSVVVGCAIASVCMCDLMNVLLNFEKSLSLEGKKEKAEALYGILPIVLNILQQALRKAKLNEEIDGLLMIEEIWNLVDNPKGMDCLNSCADNIIPFMQLIVSRNTEDDKFRKDSLQNMVTDQAIRAQASFASQQSSSQLFKDKHEYISLTMPNVSKQVSS</sequence>
<dbReference type="Proteomes" id="UP000274756">
    <property type="component" value="Unassembled WGS sequence"/>
</dbReference>
<evidence type="ECO:0000313" key="4">
    <source>
        <dbReference type="WBParaSite" id="DME_0000564201-mRNA-1"/>
    </source>
</evidence>
<dbReference type="Proteomes" id="UP000038040">
    <property type="component" value="Unplaced"/>
</dbReference>
<dbReference type="AlphaFoldDB" id="A0A0N4UE56"/>
<proteinExistence type="predicted"/>
<protein>
    <submittedName>
        <fullName evidence="4">Tetratricopeptide repeat (TPR)-like superfamily protein</fullName>
    </submittedName>
</protein>
<dbReference type="EMBL" id="UYYG01000006">
    <property type="protein sequence ID" value="VDN50714.1"/>
    <property type="molecule type" value="Genomic_DNA"/>
</dbReference>
<reference evidence="4" key="1">
    <citation type="submission" date="2017-02" db="UniProtKB">
        <authorList>
            <consortium name="WormBaseParasite"/>
        </authorList>
    </citation>
    <scope>IDENTIFICATION</scope>
</reference>
<name>A0A0N4UE56_DRAME</name>
<keyword evidence="3" id="KW-1185">Reference proteome</keyword>
<evidence type="ECO:0000313" key="2">
    <source>
        <dbReference type="Proteomes" id="UP000038040"/>
    </source>
</evidence>
<organism evidence="2 4">
    <name type="scientific">Dracunculus medinensis</name>
    <name type="common">Guinea worm</name>
    <dbReference type="NCBI Taxonomy" id="318479"/>
    <lineage>
        <taxon>Eukaryota</taxon>
        <taxon>Metazoa</taxon>
        <taxon>Ecdysozoa</taxon>
        <taxon>Nematoda</taxon>
        <taxon>Chromadorea</taxon>
        <taxon>Rhabditida</taxon>
        <taxon>Spirurina</taxon>
        <taxon>Dracunculoidea</taxon>
        <taxon>Dracunculidae</taxon>
        <taxon>Dracunculus</taxon>
    </lineage>
</organism>
<accession>A0A0N4UE56</accession>
<gene>
    <name evidence="1" type="ORF">DME_LOCUS687</name>
</gene>